<dbReference type="PANTHER" id="PTHR34281">
    <property type="entry name" value="PROTEIN EARLY FLOWERING 3"/>
    <property type="match status" value="1"/>
</dbReference>
<dbReference type="EMBL" id="JXTB01000017">
    <property type="protein sequence ID" value="PON76658.1"/>
    <property type="molecule type" value="Genomic_DNA"/>
</dbReference>
<dbReference type="InterPro" id="IPR039319">
    <property type="entry name" value="ELF3-like"/>
</dbReference>
<accession>A0A2P5DTP2</accession>
<feature type="compositionally biased region" description="Polar residues" evidence="1">
    <location>
        <begin position="192"/>
        <end position="210"/>
    </location>
</feature>
<feature type="compositionally biased region" description="Basic and acidic residues" evidence="1">
    <location>
        <begin position="255"/>
        <end position="273"/>
    </location>
</feature>
<gene>
    <name evidence="2" type="ORF">PanWU01x14_033440</name>
</gene>
<name>A0A2P5DTP2_PARAD</name>
<organism evidence="2 3">
    <name type="scientific">Parasponia andersonii</name>
    <name type="common">Sponia andersonii</name>
    <dbReference type="NCBI Taxonomy" id="3476"/>
    <lineage>
        <taxon>Eukaryota</taxon>
        <taxon>Viridiplantae</taxon>
        <taxon>Streptophyta</taxon>
        <taxon>Embryophyta</taxon>
        <taxon>Tracheophyta</taxon>
        <taxon>Spermatophyta</taxon>
        <taxon>Magnoliopsida</taxon>
        <taxon>eudicotyledons</taxon>
        <taxon>Gunneridae</taxon>
        <taxon>Pentapetalae</taxon>
        <taxon>rosids</taxon>
        <taxon>fabids</taxon>
        <taxon>Rosales</taxon>
        <taxon>Cannabaceae</taxon>
        <taxon>Parasponia</taxon>
    </lineage>
</organism>
<dbReference type="PANTHER" id="PTHR34281:SF2">
    <property type="entry name" value="PROTEIN EARLY FLOWERING 3"/>
    <property type="match status" value="1"/>
</dbReference>
<evidence type="ECO:0000256" key="1">
    <source>
        <dbReference type="SAM" id="MobiDB-lite"/>
    </source>
</evidence>
<protein>
    <submittedName>
        <fullName evidence="2">Protein EARLY FLOWERING</fullName>
    </submittedName>
</protein>
<feature type="compositionally biased region" description="Basic and acidic residues" evidence="1">
    <location>
        <begin position="1"/>
        <end position="10"/>
    </location>
</feature>
<comment type="caution">
    <text evidence="2">The sequence shown here is derived from an EMBL/GenBank/DDBJ whole genome shotgun (WGS) entry which is preliminary data.</text>
</comment>
<feature type="compositionally biased region" description="Polar residues" evidence="1">
    <location>
        <begin position="58"/>
        <end position="72"/>
    </location>
</feature>
<reference evidence="3" key="1">
    <citation type="submission" date="2016-06" db="EMBL/GenBank/DDBJ databases">
        <title>Parallel loss of symbiosis genes in relatives of nitrogen-fixing non-legume Parasponia.</title>
        <authorList>
            <person name="Van Velzen R."/>
            <person name="Holmer R."/>
            <person name="Bu F."/>
            <person name="Rutten L."/>
            <person name="Van Zeijl A."/>
            <person name="Liu W."/>
            <person name="Santuari L."/>
            <person name="Cao Q."/>
            <person name="Sharma T."/>
            <person name="Shen D."/>
            <person name="Roswanjaya Y."/>
            <person name="Wardhani T."/>
            <person name="Kalhor M.S."/>
            <person name="Jansen J."/>
            <person name="Van den Hoogen J."/>
            <person name="Gungor B."/>
            <person name="Hartog M."/>
            <person name="Hontelez J."/>
            <person name="Verver J."/>
            <person name="Yang W.-C."/>
            <person name="Schijlen E."/>
            <person name="Repin R."/>
            <person name="Schilthuizen M."/>
            <person name="Schranz E."/>
            <person name="Heidstra R."/>
            <person name="Miyata K."/>
            <person name="Fedorova E."/>
            <person name="Kohlen W."/>
            <person name="Bisseling T."/>
            <person name="Smit S."/>
            <person name="Geurts R."/>
        </authorList>
    </citation>
    <scope>NUCLEOTIDE SEQUENCE [LARGE SCALE GENOMIC DNA]</scope>
    <source>
        <strain evidence="3">cv. WU1-14</strain>
    </source>
</reference>
<keyword evidence="3" id="KW-1185">Reference proteome</keyword>
<dbReference type="Proteomes" id="UP000237105">
    <property type="component" value="Unassembled WGS sequence"/>
</dbReference>
<feature type="compositionally biased region" description="Basic and acidic residues" evidence="1">
    <location>
        <begin position="178"/>
        <end position="190"/>
    </location>
</feature>
<sequence>MKRGKDDEKIMGPMFPRLHVNDTEKGGPRAPPRNKMALYEQLSIPSQRFNSGVLPLNPKTTSNMVPSPSSSQGIGVERNLVFPLHVPPSTPTHWSENFQAHDSGKTIGNAPATQAEQRKKVGDEDDFMVPVFVQASVGQCHGRETFSSVSSTHTGQPMEQQNPCDNDPKKNNSMAVNFRREVRSERKENMKASFQSGNHNIISATSQSTRENIDAPVKGIQASSNLESGEHAVSNFSRSDDSEACLHQESRFGARLESAGRHDDLSKPARDIGGRNASQPRSESRCWEDRSRSNEPESDSKYNSSRNRMCTSVQLENVDKCDDVSETSMVDSLSGLDISPDDVVGIIGQKHFWKARRAISNQQRVFAVQVFELHRLIKVQRLIAESPNLLIEDGAFIGKSSLKGSPSPAKKLAPKYVVKPVPIIANCKDDSEKPNHKMGYSVENAVGKTSLSSVKSSSHSMNYGPYLGNPQPVAPTTENMGPWYFHQSAGPQWLVPVMSSSEGLVYKPYSGPGMMGAAFGGHGPFGSSPVAGNFANSAYGIPASHHQGIGVFPGTHPAGHLYLPPYGIPVSNPAMSSSAVEQVSQLSEPGLHGQTVQLRGGGVHSKMEQQSSCSLPTKKSGSISQAKKFQASKGSDLLGSTASCPSKGAKGNGISHNADGRGPLPLFPMAPVVPEVASQPHDTDQPTRAIKVVPHNARSATESAARIFRFIQQEREQFDSV</sequence>
<dbReference type="STRING" id="3476.A0A2P5DTP2"/>
<feature type="region of interest" description="Disordered" evidence="1">
    <location>
        <begin position="145"/>
        <end position="241"/>
    </location>
</feature>
<dbReference type="OrthoDB" id="1939092at2759"/>
<feature type="region of interest" description="Disordered" evidence="1">
    <location>
        <begin position="1"/>
        <end position="33"/>
    </location>
</feature>
<evidence type="ECO:0000313" key="2">
    <source>
        <dbReference type="EMBL" id="PON76658.1"/>
    </source>
</evidence>
<evidence type="ECO:0000313" key="3">
    <source>
        <dbReference type="Proteomes" id="UP000237105"/>
    </source>
</evidence>
<feature type="compositionally biased region" description="Basic and acidic residues" evidence="1">
    <location>
        <begin position="282"/>
        <end position="300"/>
    </location>
</feature>
<feature type="compositionally biased region" description="Polar residues" evidence="1">
    <location>
        <begin position="145"/>
        <end position="164"/>
    </location>
</feature>
<dbReference type="GO" id="GO:2000028">
    <property type="term" value="P:regulation of photoperiodism, flowering"/>
    <property type="evidence" value="ECO:0007669"/>
    <property type="project" value="InterPro"/>
</dbReference>
<feature type="region of interest" description="Disordered" evidence="1">
    <location>
        <begin position="49"/>
        <end position="72"/>
    </location>
</feature>
<dbReference type="AlphaFoldDB" id="A0A2P5DTP2"/>
<feature type="region of interest" description="Disordered" evidence="1">
    <location>
        <begin position="255"/>
        <end position="307"/>
    </location>
</feature>
<proteinExistence type="predicted"/>
<feature type="compositionally biased region" description="Polar residues" evidence="1">
    <location>
        <begin position="608"/>
        <end position="627"/>
    </location>
</feature>
<feature type="region of interest" description="Disordered" evidence="1">
    <location>
        <begin position="592"/>
        <end position="628"/>
    </location>
</feature>